<evidence type="ECO:0000313" key="1">
    <source>
        <dbReference type="EMBL" id="RAJ37175.1"/>
    </source>
</evidence>
<dbReference type="Proteomes" id="UP000249754">
    <property type="component" value="Unassembled WGS sequence"/>
</dbReference>
<protein>
    <recommendedName>
        <fullName evidence="3">Arylsulfatase</fullName>
    </recommendedName>
</protein>
<name>A0A327T9U4_9SPHI</name>
<reference evidence="1 2" key="1">
    <citation type="submission" date="2018-06" db="EMBL/GenBank/DDBJ databases">
        <title>Genomic Encyclopedia of Archaeal and Bacterial Type Strains, Phase II (KMG-II): from individual species to whole genera.</title>
        <authorList>
            <person name="Goeker M."/>
        </authorList>
    </citation>
    <scope>NUCLEOTIDE SEQUENCE [LARGE SCALE GENOMIC DNA]</scope>
    <source>
        <strain evidence="1 2">DSM 14825</strain>
    </source>
</reference>
<evidence type="ECO:0008006" key="3">
    <source>
        <dbReference type="Google" id="ProtNLM"/>
    </source>
</evidence>
<organism evidence="1 2">
    <name type="scientific">Pedobacter cryoconitis</name>
    <dbReference type="NCBI Taxonomy" id="188932"/>
    <lineage>
        <taxon>Bacteria</taxon>
        <taxon>Pseudomonadati</taxon>
        <taxon>Bacteroidota</taxon>
        <taxon>Sphingobacteriia</taxon>
        <taxon>Sphingobacteriales</taxon>
        <taxon>Sphingobacteriaceae</taxon>
        <taxon>Pedobacter</taxon>
    </lineage>
</organism>
<sequence>MYWEFHEDGGRQAIRKGKWKGVRNNAGTAASKWELYNLGTDPQETKDLAAIEPLVIQQLEEIARQSHHPSDVPAWNFKNN</sequence>
<accession>A0A327T9U4</accession>
<comment type="caution">
    <text evidence="1">The sequence shown here is derived from an EMBL/GenBank/DDBJ whole genome shotgun (WGS) entry which is preliminary data.</text>
</comment>
<dbReference type="EMBL" id="QLLR01000001">
    <property type="protein sequence ID" value="RAJ37175.1"/>
    <property type="molecule type" value="Genomic_DNA"/>
</dbReference>
<dbReference type="AlphaFoldDB" id="A0A327T9U4"/>
<dbReference type="InterPro" id="IPR017850">
    <property type="entry name" value="Alkaline_phosphatase_core_sf"/>
</dbReference>
<evidence type="ECO:0000313" key="2">
    <source>
        <dbReference type="Proteomes" id="UP000249754"/>
    </source>
</evidence>
<gene>
    <name evidence="1" type="ORF">LY11_00251</name>
</gene>
<dbReference type="Gene3D" id="3.30.1120.10">
    <property type="match status" value="1"/>
</dbReference>
<proteinExistence type="predicted"/>
<dbReference type="SUPFAM" id="SSF53649">
    <property type="entry name" value="Alkaline phosphatase-like"/>
    <property type="match status" value="1"/>
</dbReference>